<dbReference type="Proteomes" id="UP000651452">
    <property type="component" value="Unassembled WGS sequence"/>
</dbReference>
<name>A0A8H7IX80_9PLEO</name>
<dbReference type="InterPro" id="IPR012341">
    <property type="entry name" value="6hp_glycosidase-like_sf"/>
</dbReference>
<dbReference type="AlphaFoldDB" id="A0A8H7IX80"/>
<evidence type="ECO:0000313" key="4">
    <source>
        <dbReference type="Proteomes" id="UP000651452"/>
    </source>
</evidence>
<feature type="compositionally biased region" description="Low complexity" evidence="1">
    <location>
        <begin position="797"/>
        <end position="808"/>
    </location>
</feature>
<reference evidence="3" key="1">
    <citation type="submission" date="2018-12" db="EMBL/GenBank/DDBJ databases">
        <authorList>
            <person name="Syme R.A."/>
            <person name="Farfan-Caceres L."/>
            <person name="Lichtenzveig J."/>
        </authorList>
    </citation>
    <scope>NUCLEOTIDE SEQUENCE</scope>
    <source>
        <strain evidence="3">Al4</strain>
    </source>
</reference>
<accession>A0A8H7IX80</accession>
<dbReference type="SUPFAM" id="SSF48208">
    <property type="entry name" value="Six-hairpin glycosidases"/>
    <property type="match status" value="1"/>
</dbReference>
<dbReference type="InterPro" id="IPR035398">
    <property type="entry name" value="Bac_rhamnosid_C"/>
</dbReference>
<reference evidence="3" key="2">
    <citation type="submission" date="2020-09" db="EMBL/GenBank/DDBJ databases">
        <title>Reference genome assembly for Australian Ascochyta lentis isolate Al4.</title>
        <authorList>
            <person name="Lee R.C."/>
            <person name="Farfan-Caceres L.M."/>
            <person name="Debler J.W."/>
            <person name="Williams A.H."/>
            <person name="Henares B.M."/>
        </authorList>
    </citation>
    <scope>NUCLEOTIDE SEQUENCE</scope>
    <source>
        <strain evidence="3">Al4</strain>
    </source>
</reference>
<evidence type="ECO:0000313" key="3">
    <source>
        <dbReference type="EMBL" id="KAF9693241.1"/>
    </source>
</evidence>
<feature type="compositionally biased region" description="Basic and acidic residues" evidence="1">
    <location>
        <begin position="820"/>
        <end position="842"/>
    </location>
</feature>
<evidence type="ECO:0000256" key="1">
    <source>
        <dbReference type="SAM" id="MobiDB-lite"/>
    </source>
</evidence>
<comment type="caution">
    <text evidence="3">The sequence shown here is derived from an EMBL/GenBank/DDBJ whole genome shotgun (WGS) entry which is preliminary data.</text>
</comment>
<feature type="region of interest" description="Disordered" evidence="1">
    <location>
        <begin position="797"/>
        <end position="844"/>
    </location>
</feature>
<dbReference type="InterPro" id="IPR008928">
    <property type="entry name" value="6-hairpin_glycosidase_sf"/>
</dbReference>
<proteinExistence type="predicted"/>
<dbReference type="GO" id="GO:0003824">
    <property type="term" value="F:catalytic activity"/>
    <property type="evidence" value="ECO:0007669"/>
    <property type="project" value="UniProtKB-ARBA"/>
</dbReference>
<protein>
    <recommendedName>
        <fullName evidence="2">Alpha-L-rhamnosidase C-terminal domain-containing protein</fullName>
    </recommendedName>
</protein>
<organism evidence="3 4">
    <name type="scientific">Ascochyta lentis</name>
    <dbReference type="NCBI Taxonomy" id="205686"/>
    <lineage>
        <taxon>Eukaryota</taxon>
        <taxon>Fungi</taxon>
        <taxon>Dikarya</taxon>
        <taxon>Ascomycota</taxon>
        <taxon>Pezizomycotina</taxon>
        <taxon>Dothideomycetes</taxon>
        <taxon>Pleosporomycetidae</taxon>
        <taxon>Pleosporales</taxon>
        <taxon>Pleosporineae</taxon>
        <taxon>Didymellaceae</taxon>
        <taxon>Ascochyta</taxon>
    </lineage>
</organism>
<feature type="domain" description="Alpha-L-rhamnosidase C-terminal" evidence="2">
    <location>
        <begin position="705"/>
        <end position="767"/>
    </location>
</feature>
<dbReference type="OrthoDB" id="10036721at2759"/>
<sequence length="858" mass="93902">MLEKLLVEPARISRHAGRVTLGTHASSFTLENQGEVPVRAEVVLDYQQCESGVPLFEIACALGTTPIEISVVYSEGIEGIDHDTGDGPFFLFSNAMDTYRNTSITIPTTASSQTVRAVYAQRSQRYQKVILTTANSSITFSKIGFERIRPSAPPKSTFTCSSELLNRIWQDGVKTVDMCTVSKGETASAWEITDEGTRVRGQHWAPCRYGTRWADKTVRFQVQIESGGASWAVHMVANGLIFCLDVAERVLYACEGLSTEATIFPVAEKGRWDLEHLDMAAWLEVETVARGSTVTVSVQGRQIAHIENLDIRPILGGSPNNTGSVAFGGPCQWVSRFRNLSVHDSEMKALYVNDLLPKDRERTLADFQVGTNALACTIDGAKRDRACFGGDLYVMGRSIAHSTMSFEAIAGSIELLTSHQTSDGYLGNLCPIQAPVHDSNEEPPTYAFYSLSYALLLVVAIKDYWLHTGDEKTRSRCLKSLEKLMIYTEQHVSQGVVIAPPPLSMHWFPLGGPVFGASSALNNAYYEALQAMVTLSTDVSNKNKYNLQAQTLKGNMLRHFYDPFTGVYHLDKSLPASGICQDVKAHAIMLDLLPHHSDDLEHLIDSDSNLPRAFRGLGHWDVAHVASPYATGFAVEALLSRDRGAEAVKLIERVWGPMADSASPNYSGGHWEAMKPDGTPHGHDTSLMHGWSTWPVSLMPRYLAGLQPTSPGWKTFSVAPVLAGLSSIKCILETVAGTIGVDLELDEADGYGALTVLAPYGIRARLQPPQGWIMQGPESIEGTGVWQKFFLSGASDNGANNGANNSKAHNNEISTPKDTVVSREEKTPPPPPRDTERQESRLPSKLRSLFSLFPSIRA</sequence>
<dbReference type="GO" id="GO:0005975">
    <property type="term" value="P:carbohydrate metabolic process"/>
    <property type="evidence" value="ECO:0007669"/>
    <property type="project" value="InterPro"/>
</dbReference>
<dbReference type="PANTHER" id="PTHR34987:SF4">
    <property type="entry name" value="ALPHA-L-RHAMNOSIDASE C-TERMINAL DOMAIN-CONTAINING PROTEIN"/>
    <property type="match status" value="1"/>
</dbReference>
<dbReference type="EMBL" id="RZGK01000016">
    <property type="protein sequence ID" value="KAF9693241.1"/>
    <property type="molecule type" value="Genomic_DNA"/>
</dbReference>
<keyword evidence="4" id="KW-1185">Reference proteome</keyword>
<evidence type="ECO:0000259" key="2">
    <source>
        <dbReference type="Pfam" id="PF17390"/>
    </source>
</evidence>
<dbReference type="Pfam" id="PF17390">
    <property type="entry name" value="Bac_rhamnosid_C"/>
    <property type="match status" value="1"/>
</dbReference>
<dbReference type="Gene3D" id="2.60.120.560">
    <property type="entry name" value="Exo-inulinase, domain 1"/>
    <property type="match status" value="1"/>
</dbReference>
<dbReference type="Gene3D" id="2.60.420.10">
    <property type="entry name" value="Maltose phosphorylase, domain 3"/>
    <property type="match status" value="1"/>
</dbReference>
<dbReference type="Gene3D" id="1.50.10.10">
    <property type="match status" value="1"/>
</dbReference>
<dbReference type="PANTHER" id="PTHR34987">
    <property type="entry name" value="C, PUTATIVE (AFU_ORTHOLOGUE AFUA_3G02880)-RELATED"/>
    <property type="match status" value="1"/>
</dbReference>
<gene>
    <name evidence="3" type="ORF">EKO04_008613</name>
</gene>